<dbReference type="eggNOG" id="KOG3984">
    <property type="taxonomic scope" value="Eukaryota"/>
</dbReference>
<feature type="binding site" evidence="6">
    <location>
        <position position="129"/>
    </location>
    <ligand>
        <name>phosphate</name>
        <dbReference type="ChEBI" id="CHEBI:43474"/>
    </ligand>
</feature>
<keyword evidence="3 5" id="KW-0328">Glycosyltransferase</keyword>
<dbReference type="OrthoDB" id="10261782at2759"/>
<protein>
    <recommendedName>
        <fullName evidence="5">Purine nucleoside phosphorylase</fullName>
        <ecNumber evidence="5">2.4.2.1</ecNumber>
    </recommendedName>
    <alternativeName>
        <fullName evidence="5">Inosine-guanosine phosphorylase</fullName>
    </alternativeName>
</protein>
<feature type="binding site" evidence="6">
    <location>
        <begin position="97"/>
        <end position="99"/>
    </location>
    <ligand>
        <name>phosphate</name>
        <dbReference type="ChEBI" id="CHEBI:43474"/>
    </ligand>
</feature>
<dbReference type="InterPro" id="IPR035994">
    <property type="entry name" value="Nucleoside_phosphorylase_sf"/>
</dbReference>
<comment type="similarity">
    <text evidence="2 5">Belongs to the PNP/MTAP phosphorylase family.</text>
</comment>
<dbReference type="UniPathway" id="UPA00606"/>
<evidence type="ECO:0000313" key="9">
    <source>
        <dbReference type="Proteomes" id="UP000015241"/>
    </source>
</evidence>
<evidence type="ECO:0000259" key="7">
    <source>
        <dbReference type="Pfam" id="PF01048"/>
    </source>
</evidence>
<dbReference type="GO" id="GO:0004731">
    <property type="term" value="F:purine-nucleoside phosphorylase activity"/>
    <property type="evidence" value="ECO:0007669"/>
    <property type="project" value="UniProtKB-EC"/>
</dbReference>
<dbReference type="SUPFAM" id="SSF53167">
    <property type="entry name" value="Purine and uridine phosphorylases"/>
    <property type="match status" value="1"/>
</dbReference>
<dbReference type="STRING" id="743788.S8EE29"/>
<feature type="binding site" evidence="6">
    <location>
        <position position="233"/>
    </location>
    <ligand>
        <name>phosphate</name>
        <dbReference type="ChEBI" id="CHEBI:43474"/>
    </ligand>
</feature>
<dbReference type="GO" id="GO:0009116">
    <property type="term" value="P:nucleoside metabolic process"/>
    <property type="evidence" value="ECO:0007669"/>
    <property type="project" value="InterPro"/>
</dbReference>
<keyword evidence="9" id="KW-1185">Reference proteome</keyword>
<dbReference type="PANTHER" id="PTHR11904:SF9">
    <property type="entry name" value="PURINE NUCLEOSIDE PHOSPHORYLASE-RELATED"/>
    <property type="match status" value="1"/>
</dbReference>
<dbReference type="GO" id="GO:0005737">
    <property type="term" value="C:cytoplasm"/>
    <property type="evidence" value="ECO:0007669"/>
    <property type="project" value="TreeGrafter"/>
</dbReference>
<reference evidence="8 9" key="1">
    <citation type="journal article" date="2012" name="Science">
        <title>The Paleozoic origin of enzymatic lignin decomposition reconstructed from 31 fungal genomes.</title>
        <authorList>
            <person name="Floudas D."/>
            <person name="Binder M."/>
            <person name="Riley R."/>
            <person name="Barry K."/>
            <person name="Blanchette R.A."/>
            <person name="Henrissat B."/>
            <person name="Martinez A.T."/>
            <person name="Otillar R."/>
            <person name="Spatafora J.W."/>
            <person name="Yadav J.S."/>
            <person name="Aerts A."/>
            <person name="Benoit I."/>
            <person name="Boyd A."/>
            <person name="Carlson A."/>
            <person name="Copeland A."/>
            <person name="Coutinho P.M."/>
            <person name="de Vries R.P."/>
            <person name="Ferreira P."/>
            <person name="Findley K."/>
            <person name="Foster B."/>
            <person name="Gaskell J."/>
            <person name="Glotzer D."/>
            <person name="Gorecki P."/>
            <person name="Heitman J."/>
            <person name="Hesse C."/>
            <person name="Hori C."/>
            <person name="Igarashi K."/>
            <person name="Jurgens J.A."/>
            <person name="Kallen N."/>
            <person name="Kersten P."/>
            <person name="Kohler A."/>
            <person name="Kuees U."/>
            <person name="Kumar T.K.A."/>
            <person name="Kuo A."/>
            <person name="LaButti K."/>
            <person name="Larrondo L.F."/>
            <person name="Lindquist E."/>
            <person name="Ling A."/>
            <person name="Lombard V."/>
            <person name="Lucas S."/>
            <person name="Lundell T."/>
            <person name="Martin R."/>
            <person name="McLaughlin D.J."/>
            <person name="Morgenstern I."/>
            <person name="Morin E."/>
            <person name="Murat C."/>
            <person name="Nagy L.G."/>
            <person name="Nolan M."/>
            <person name="Ohm R.A."/>
            <person name="Patyshakuliyeva A."/>
            <person name="Rokas A."/>
            <person name="Ruiz-Duenas F.J."/>
            <person name="Sabat G."/>
            <person name="Salamov A."/>
            <person name="Samejima M."/>
            <person name="Schmutz J."/>
            <person name="Slot J.C."/>
            <person name="St John F."/>
            <person name="Stenlid J."/>
            <person name="Sun H."/>
            <person name="Sun S."/>
            <person name="Syed K."/>
            <person name="Tsang A."/>
            <person name="Wiebenga A."/>
            <person name="Young D."/>
            <person name="Pisabarro A."/>
            <person name="Eastwood D.C."/>
            <person name="Martin F."/>
            <person name="Cullen D."/>
            <person name="Grigoriev I.V."/>
            <person name="Hibbett D.S."/>
        </authorList>
    </citation>
    <scope>NUCLEOTIDE SEQUENCE</scope>
    <source>
        <strain evidence="9">FP-58527</strain>
    </source>
</reference>
<dbReference type="FunCoup" id="S8EE29">
    <property type="interactions" value="297"/>
</dbReference>
<feature type="domain" description="Nucleoside phosphorylase" evidence="7">
    <location>
        <begin position="36"/>
        <end position="312"/>
    </location>
</feature>
<dbReference type="InterPro" id="IPR011268">
    <property type="entry name" value="Purine_phosphorylase"/>
</dbReference>
<dbReference type="PIRSF" id="PIRSF000477">
    <property type="entry name" value="PurNPase"/>
    <property type="match status" value="1"/>
</dbReference>
<dbReference type="InParanoid" id="S8EE29"/>
<evidence type="ECO:0000256" key="6">
    <source>
        <dbReference type="PIRSR" id="PIRSR000477-2"/>
    </source>
</evidence>
<dbReference type="Pfam" id="PF01048">
    <property type="entry name" value="PNP_UDP_1"/>
    <property type="match status" value="1"/>
</dbReference>
<feature type="binding site" evidence="6">
    <location>
        <position position="214"/>
    </location>
    <ligand>
        <name>a purine D-ribonucleoside</name>
        <dbReference type="ChEBI" id="CHEBI:142355"/>
    </ligand>
</feature>
<dbReference type="InterPro" id="IPR000845">
    <property type="entry name" value="Nucleoside_phosphorylase_d"/>
</dbReference>
<feature type="binding site" evidence="6">
    <location>
        <position position="256"/>
    </location>
    <ligand>
        <name>a purine D-ribonucleoside</name>
        <dbReference type="ChEBI" id="CHEBI:142355"/>
    </ligand>
</feature>
<evidence type="ECO:0000313" key="8">
    <source>
        <dbReference type="EMBL" id="EPT03217.1"/>
    </source>
</evidence>
<evidence type="ECO:0000256" key="2">
    <source>
        <dbReference type="ARBA" id="ARBA00006751"/>
    </source>
</evidence>
<keyword evidence="4 5" id="KW-0808">Transferase</keyword>
<dbReference type="EMBL" id="KE504131">
    <property type="protein sequence ID" value="EPT03217.1"/>
    <property type="molecule type" value="Genomic_DNA"/>
</dbReference>
<feature type="binding site" evidence="6">
    <location>
        <position position="74"/>
    </location>
    <ligand>
        <name>phosphate</name>
        <dbReference type="ChEBI" id="CHEBI:43474"/>
    </ligand>
</feature>
<name>S8EE29_FOMSC</name>
<dbReference type="AlphaFoldDB" id="S8EE29"/>
<accession>S8EE29</accession>
<dbReference type="EC" id="2.4.2.1" evidence="5"/>
<dbReference type="Gene3D" id="3.40.50.1580">
    <property type="entry name" value="Nucleoside phosphorylase domain"/>
    <property type="match status" value="1"/>
</dbReference>
<sequence>MPAALASQGQNGGIGPMASTLEVLAHILPARLLKPRVAIVCGSGLSTLASSLRDVVEVPYSSLEGFGKSTVEGHRSALAFGLLGEGNGIPVVAMLGRFHPYEGHSLSTVVYPIRVLARLGVRDIIITNAAGALNPSLDVGTIVSIQDHLAIPNLAGFNPLLGPARPNYPRFLPLSTAYSRPLRRLVFLAAHTLGLPRAALAEGTYAWVSGPSYETPAEGRFLRAAGADVVGMSTVPEVLAAREEGLNVAVLSLVTNKVVIPEYSSVREEVEAELAGKSIQRAKDAEVSHEEVLSVGKQKAEVMKTLVAKLIELIVSEQP</sequence>
<dbReference type="NCBIfam" id="TIGR01697">
    <property type="entry name" value="PNPH-PUNA-XAPA"/>
    <property type="match status" value="1"/>
</dbReference>
<dbReference type="Proteomes" id="UP000015241">
    <property type="component" value="Unassembled WGS sequence"/>
</dbReference>
<dbReference type="CDD" id="cd09009">
    <property type="entry name" value="PNP-EcPNPII_like"/>
    <property type="match status" value="1"/>
</dbReference>
<gene>
    <name evidence="8" type="ORF">FOMPIDRAFT_1022542</name>
</gene>
<evidence type="ECO:0000256" key="1">
    <source>
        <dbReference type="ARBA" id="ARBA00005058"/>
    </source>
</evidence>
<dbReference type="HOGENOM" id="CLU_054456_1_2_1"/>
<evidence type="ECO:0000256" key="5">
    <source>
        <dbReference type="PIRNR" id="PIRNR000477"/>
    </source>
</evidence>
<dbReference type="NCBIfam" id="NF006054">
    <property type="entry name" value="PRK08202.1"/>
    <property type="match status" value="1"/>
</dbReference>
<proteinExistence type="inferred from homology"/>
<comment type="function">
    <text evidence="5">The purine nucleoside phosphorylases catalyze the phosphorolytic breakdown of the N-glycosidic bond in the beta-(deoxy)ribonucleoside molecules, with the formation of the corresponding free purine bases and pentose-1-phosphate.</text>
</comment>
<organism evidence="8 9">
    <name type="scientific">Fomitopsis schrenkii</name>
    <name type="common">Brown rot fungus</name>
    <dbReference type="NCBI Taxonomy" id="2126942"/>
    <lineage>
        <taxon>Eukaryota</taxon>
        <taxon>Fungi</taxon>
        <taxon>Dikarya</taxon>
        <taxon>Basidiomycota</taxon>
        <taxon>Agaricomycotina</taxon>
        <taxon>Agaricomycetes</taxon>
        <taxon>Polyporales</taxon>
        <taxon>Fomitopsis</taxon>
    </lineage>
</organism>
<feature type="binding site" evidence="6">
    <location>
        <position position="43"/>
    </location>
    <ligand>
        <name>phosphate</name>
        <dbReference type="ChEBI" id="CHEBI:43474"/>
    </ligand>
</feature>
<evidence type="ECO:0000256" key="3">
    <source>
        <dbReference type="ARBA" id="ARBA00022676"/>
    </source>
</evidence>
<comment type="pathway">
    <text evidence="1 5">Purine metabolism; purine nucleoside salvage.</text>
</comment>
<evidence type="ECO:0000256" key="4">
    <source>
        <dbReference type="ARBA" id="ARBA00022679"/>
    </source>
</evidence>
<dbReference type="PANTHER" id="PTHR11904">
    <property type="entry name" value="METHYLTHIOADENOSINE/PURINE NUCLEOSIDE PHOSPHORYLASE"/>
    <property type="match status" value="1"/>
</dbReference>